<feature type="region of interest" description="Disordered" evidence="1">
    <location>
        <begin position="99"/>
        <end position="174"/>
    </location>
</feature>
<dbReference type="Proteomes" id="UP000594260">
    <property type="component" value="Unplaced"/>
</dbReference>
<organism evidence="2 3">
    <name type="scientific">Varroa destructor</name>
    <name type="common">Honeybee mite</name>
    <dbReference type="NCBI Taxonomy" id="109461"/>
    <lineage>
        <taxon>Eukaryota</taxon>
        <taxon>Metazoa</taxon>
        <taxon>Ecdysozoa</taxon>
        <taxon>Arthropoda</taxon>
        <taxon>Chelicerata</taxon>
        <taxon>Arachnida</taxon>
        <taxon>Acari</taxon>
        <taxon>Parasitiformes</taxon>
        <taxon>Mesostigmata</taxon>
        <taxon>Gamasina</taxon>
        <taxon>Dermanyssoidea</taxon>
        <taxon>Varroidae</taxon>
        <taxon>Varroa</taxon>
    </lineage>
</organism>
<reference evidence="2" key="1">
    <citation type="submission" date="2021-01" db="UniProtKB">
        <authorList>
            <consortium name="EnsemblMetazoa"/>
        </authorList>
    </citation>
    <scope>IDENTIFICATION</scope>
</reference>
<dbReference type="RefSeq" id="XP_022660423.1">
    <property type="nucleotide sequence ID" value="XM_022804688.1"/>
</dbReference>
<keyword evidence="3" id="KW-1185">Reference proteome</keyword>
<evidence type="ECO:0000313" key="3">
    <source>
        <dbReference type="Proteomes" id="UP000594260"/>
    </source>
</evidence>
<evidence type="ECO:0000313" key="2">
    <source>
        <dbReference type="EnsemblMetazoa" id="XP_022660423"/>
    </source>
</evidence>
<feature type="region of interest" description="Disordered" evidence="1">
    <location>
        <begin position="207"/>
        <end position="228"/>
    </location>
</feature>
<feature type="compositionally biased region" description="Low complexity" evidence="1">
    <location>
        <begin position="108"/>
        <end position="126"/>
    </location>
</feature>
<dbReference type="RefSeq" id="XP_022660424.1">
    <property type="nucleotide sequence ID" value="XM_022804689.1"/>
</dbReference>
<feature type="region of interest" description="Disordered" evidence="1">
    <location>
        <begin position="354"/>
        <end position="373"/>
    </location>
</feature>
<feature type="compositionally biased region" description="Polar residues" evidence="1">
    <location>
        <begin position="524"/>
        <end position="534"/>
    </location>
</feature>
<dbReference type="EnsemblMetazoa" id="XM_022804690">
    <property type="protein sequence ID" value="XP_022660425"/>
    <property type="gene ID" value="LOC111250062"/>
</dbReference>
<feature type="compositionally biased region" description="Basic and acidic residues" evidence="1">
    <location>
        <begin position="393"/>
        <end position="408"/>
    </location>
</feature>
<dbReference type="RefSeq" id="XP_022660425.1">
    <property type="nucleotide sequence ID" value="XM_022804690.1"/>
</dbReference>
<dbReference type="EnsemblMetazoa" id="XM_022804688">
    <property type="protein sequence ID" value="XP_022660423"/>
    <property type="gene ID" value="LOC111250062"/>
</dbReference>
<sequence length="699" mass="79227">MLKRRSRREYLNIQRAASMRLVCNRRQVKPHRQFYPLSSDLEVNNWMVRVAEIAKDIAHARSSSHIAQSDIQRAVWQSFKRQRPNILVFRRVIHQYVTLAGPSDHPDPSNSSTETTTTVTPAANTPLEEPRYDGDEYDDNRLAPENSAVIEQQSVHAQRAESTKERPKKVKSRRIIPQSAGLPVFVNLSQLKKNLLYRGRPYYYLGNPNRRRRRPPPPPRIALSRPIPQGCGYDLCPRGDRADESQAESKIRLGSLGKAKQNAEEEFEDAWLTDDEPHLNCSTREASRSFSKELTHRLAERPAKRSLRRLQKYTRKQTQNTLQRRLYKFSRNQPLSSLSVLPSSEPALTSLSCPCVSPTTSSTPSNSSAELQQQSFISQPSFSDFQPCSSRDGSIDSREIIVRPRDTGHSSTSSSSSTFENRRHFCEEPFGKADSCSQQVTKKGNSPEQKEPVAIKGCVKKETAMATDQENLVSPKVDLTDEVRKANQISLTQATHPAELSSGTLGQKREGDHVFSHRDMLTAERQQQPLSNAEQSDDDSRLVAARQYQTEEGDCVPPEGEVQTELRPQQYKQEEGASTLSFSTHKTSQTDLQVEVDQSQVGGRGSQAAVPQVKKCWNSGDEKAERVSKGNSKKYFRDYQRMLKDRSKGSNLARNYPFIAIFNQLPELKAGRRTRCTRPSKTRFTLYVGDFREIVIVYN</sequence>
<evidence type="ECO:0000256" key="1">
    <source>
        <dbReference type="SAM" id="MobiDB-lite"/>
    </source>
</evidence>
<feature type="compositionally biased region" description="Polar residues" evidence="1">
    <location>
        <begin position="566"/>
        <end position="577"/>
    </location>
</feature>
<name>A0A7M7K4T2_VARDE</name>
<proteinExistence type="predicted"/>
<dbReference type="InParanoid" id="A0A7M7K4T2"/>
<protein>
    <submittedName>
        <fullName evidence="2">Uncharacterized protein</fullName>
    </submittedName>
</protein>
<dbReference type="RefSeq" id="XP_022660426.1">
    <property type="nucleotide sequence ID" value="XM_022804691.1"/>
</dbReference>
<dbReference type="EnsemblMetazoa" id="XM_022804691">
    <property type="protein sequence ID" value="XP_022660426"/>
    <property type="gene ID" value="LOC111250062"/>
</dbReference>
<feature type="region of interest" description="Disordered" evidence="1">
    <location>
        <begin position="549"/>
        <end position="577"/>
    </location>
</feature>
<dbReference type="EnsemblMetazoa" id="XM_022804689">
    <property type="protein sequence ID" value="XP_022660424"/>
    <property type="gene ID" value="LOC111250062"/>
</dbReference>
<dbReference type="KEGG" id="vde:111250062"/>
<feature type="compositionally biased region" description="Basic and acidic residues" evidence="1">
    <location>
        <begin position="128"/>
        <end position="142"/>
    </location>
</feature>
<accession>A0A7M7K4T2</accession>
<dbReference type="GeneID" id="111250062"/>
<feature type="region of interest" description="Disordered" evidence="1">
    <location>
        <begin position="380"/>
        <end position="420"/>
    </location>
</feature>
<dbReference type="AlphaFoldDB" id="A0A7M7K4T2"/>
<feature type="region of interest" description="Disordered" evidence="1">
    <location>
        <begin position="523"/>
        <end position="542"/>
    </location>
</feature>